<dbReference type="KEGG" id="cpr:CPR_0875"/>
<gene>
    <name evidence="1" type="ordered locus">CPR_0875</name>
</gene>
<sequence>MKIGLASKEFINKDIEKNTNTIIETMIEAKEENYKGLLYCSYMTINENSEIINNFKI</sequence>
<dbReference type="AlphaFoldDB" id="Q0SUK7"/>
<accession>Q0SUK7</accession>
<protein>
    <submittedName>
        <fullName evidence="1">Uncharacterized protein</fullName>
    </submittedName>
</protein>
<proteinExistence type="predicted"/>
<evidence type="ECO:0000313" key="2">
    <source>
        <dbReference type="Proteomes" id="UP000001824"/>
    </source>
</evidence>
<evidence type="ECO:0000313" key="1">
    <source>
        <dbReference type="EMBL" id="ABG85834.1"/>
    </source>
</evidence>
<dbReference type="Proteomes" id="UP000001824">
    <property type="component" value="Chromosome"/>
</dbReference>
<dbReference type="EMBL" id="CP000312">
    <property type="protein sequence ID" value="ABG85834.1"/>
    <property type="molecule type" value="Genomic_DNA"/>
</dbReference>
<reference evidence="1 2" key="1">
    <citation type="journal article" date="2006" name="Genome Res.">
        <title>Skewed genomic variability in strains of the toxigenic bacterial pathogen, Clostridium perfringens.</title>
        <authorList>
            <person name="Myers G.S."/>
            <person name="Rasko D.A."/>
            <person name="Cheung J.K."/>
            <person name="Ravel J."/>
            <person name="Seshadri R."/>
            <person name="Deboy R.T."/>
            <person name="Ren Q."/>
            <person name="Varga J."/>
            <person name="Awad M.M."/>
            <person name="Brinkac L.M."/>
            <person name="Daugherty S.C."/>
            <person name="Haft D.H."/>
            <person name="Dodson R.J."/>
            <person name="Madupu R."/>
            <person name="Nelson W.C."/>
            <person name="Rosovitz M.J."/>
            <person name="Sullivan S.A."/>
            <person name="Khouri H."/>
            <person name="Dimitrov G.I."/>
            <person name="Watkins K.L."/>
            <person name="Mulligan S."/>
            <person name="Benton J."/>
            <person name="Radune D."/>
            <person name="Fisher D.J."/>
            <person name="Atkins H.S."/>
            <person name="Hiscox T."/>
            <person name="Jost B.H."/>
            <person name="Billington S.J."/>
            <person name="Songer J.G."/>
            <person name="McClane B.A."/>
            <person name="Titball R.W."/>
            <person name="Rood J.I."/>
            <person name="Melville S.B."/>
            <person name="Paulsen I.T."/>
        </authorList>
    </citation>
    <scope>NUCLEOTIDE SEQUENCE [LARGE SCALE GENOMIC DNA]</scope>
    <source>
        <strain evidence="2">SM101 / Type A</strain>
    </source>
</reference>
<dbReference type="BioCyc" id="CPER289380:GI76-894-MONOMER"/>
<organism evidence="1 2">
    <name type="scientific">Clostridium perfringens (strain SM101 / Type A)</name>
    <dbReference type="NCBI Taxonomy" id="289380"/>
    <lineage>
        <taxon>Bacteria</taxon>
        <taxon>Bacillati</taxon>
        <taxon>Bacillota</taxon>
        <taxon>Clostridia</taxon>
        <taxon>Eubacteriales</taxon>
        <taxon>Clostridiaceae</taxon>
        <taxon>Clostridium</taxon>
    </lineage>
</organism>
<name>Q0SUK7_CLOPS</name>
<dbReference type="RefSeq" id="WP_011591927.1">
    <property type="nucleotide sequence ID" value="NC_008262.1"/>
</dbReference>